<dbReference type="SUPFAM" id="SSF55961">
    <property type="entry name" value="Bet v1-like"/>
    <property type="match status" value="1"/>
</dbReference>
<comment type="similarity">
    <text evidence="1">Belongs to the AHA1 family.</text>
</comment>
<reference evidence="3 4" key="1">
    <citation type="submission" date="2018-12" db="EMBL/GenBank/DDBJ databases">
        <title>Complete genome sequence of Flaviflexus salsibiostraticola KCTC 33148.</title>
        <authorList>
            <person name="Bae J.-W."/>
        </authorList>
    </citation>
    <scope>NUCLEOTIDE SEQUENCE [LARGE SCALE GENOMIC DNA]</scope>
    <source>
        <strain evidence="3 4">KCTC 33148</strain>
    </source>
</reference>
<dbReference type="InterPro" id="IPR023393">
    <property type="entry name" value="START-like_dom_sf"/>
</dbReference>
<gene>
    <name evidence="3" type="ORF">EJO69_11085</name>
</gene>
<dbReference type="KEGG" id="fsl:EJO69_11085"/>
<protein>
    <recommendedName>
        <fullName evidence="2">Activator of Hsp90 ATPase homologue 1/2-like C-terminal domain-containing protein</fullName>
    </recommendedName>
</protein>
<evidence type="ECO:0000259" key="2">
    <source>
        <dbReference type="Pfam" id="PF08327"/>
    </source>
</evidence>
<organism evidence="3 4">
    <name type="scientific">Flaviflexus salsibiostraticola</name>
    <dbReference type="NCBI Taxonomy" id="1282737"/>
    <lineage>
        <taxon>Bacteria</taxon>
        <taxon>Bacillati</taxon>
        <taxon>Actinomycetota</taxon>
        <taxon>Actinomycetes</taxon>
        <taxon>Actinomycetales</taxon>
        <taxon>Actinomycetaceae</taxon>
        <taxon>Flaviflexus</taxon>
    </lineage>
</organism>
<dbReference type="EMBL" id="CP034438">
    <property type="protein sequence ID" value="AZN30781.1"/>
    <property type="molecule type" value="Genomic_DNA"/>
</dbReference>
<accession>A0A3S8ZBP6</accession>
<dbReference type="Pfam" id="PF08327">
    <property type="entry name" value="AHSA1"/>
    <property type="match status" value="1"/>
</dbReference>
<evidence type="ECO:0000313" key="4">
    <source>
        <dbReference type="Proteomes" id="UP000270021"/>
    </source>
</evidence>
<name>A0A3S8ZBP6_9ACTO</name>
<evidence type="ECO:0000313" key="3">
    <source>
        <dbReference type="EMBL" id="AZN30781.1"/>
    </source>
</evidence>
<sequence>MPLVTVSADDDRVDVTWSLTVAPAHAWDGLSSARGLHRWLGELIDGEIAPNSTFTIDHGQGYPCSSTVEIFEPGLALAYSWTFPDEPYSRVEWRIEPQDTGTLLHLNHSGLGDLADSYRDGWLAHLIYLEGHLLDTPLPMSMLMTVASTIGRR</sequence>
<dbReference type="RefSeq" id="WP_126041820.1">
    <property type="nucleotide sequence ID" value="NZ_CP034438.1"/>
</dbReference>
<feature type="domain" description="Activator of Hsp90 ATPase homologue 1/2-like C-terminal" evidence="2">
    <location>
        <begin position="22"/>
        <end position="125"/>
    </location>
</feature>
<dbReference type="Gene3D" id="3.30.530.20">
    <property type="match status" value="1"/>
</dbReference>
<dbReference type="OrthoDB" id="8117292at2"/>
<dbReference type="Proteomes" id="UP000270021">
    <property type="component" value="Chromosome"/>
</dbReference>
<evidence type="ECO:0000256" key="1">
    <source>
        <dbReference type="ARBA" id="ARBA00006817"/>
    </source>
</evidence>
<keyword evidence="4" id="KW-1185">Reference proteome</keyword>
<dbReference type="AlphaFoldDB" id="A0A3S8ZBP6"/>
<proteinExistence type="inferred from homology"/>
<dbReference type="InterPro" id="IPR013538">
    <property type="entry name" value="ASHA1/2-like_C"/>
</dbReference>